<feature type="region of interest" description="Disordered" evidence="1">
    <location>
        <begin position="101"/>
        <end position="127"/>
    </location>
</feature>
<protein>
    <recommendedName>
        <fullName evidence="4">DUF3301 domain-containing protein</fullName>
    </recommendedName>
</protein>
<keyword evidence="3" id="KW-1185">Reference proteome</keyword>
<evidence type="ECO:0000256" key="1">
    <source>
        <dbReference type="SAM" id="MobiDB-lite"/>
    </source>
</evidence>
<feature type="compositionally biased region" description="Polar residues" evidence="1">
    <location>
        <begin position="183"/>
        <end position="193"/>
    </location>
</feature>
<dbReference type="InterPro" id="IPR021732">
    <property type="entry name" value="DUF3301"/>
</dbReference>
<dbReference type="EMBL" id="PIPM01000001">
    <property type="protein sequence ID" value="RUO36306.1"/>
    <property type="molecule type" value="Genomic_DNA"/>
</dbReference>
<organism evidence="2 3">
    <name type="scientific">Aliidiomarina sanyensis</name>
    <dbReference type="NCBI Taxonomy" id="1249555"/>
    <lineage>
        <taxon>Bacteria</taxon>
        <taxon>Pseudomonadati</taxon>
        <taxon>Pseudomonadota</taxon>
        <taxon>Gammaproteobacteria</taxon>
        <taxon>Alteromonadales</taxon>
        <taxon>Idiomarinaceae</taxon>
        <taxon>Aliidiomarina</taxon>
    </lineage>
</organism>
<dbReference type="OrthoDB" id="5959530at2"/>
<dbReference type="Pfam" id="PF11743">
    <property type="entry name" value="DUF3301"/>
    <property type="match status" value="1"/>
</dbReference>
<evidence type="ECO:0000313" key="3">
    <source>
        <dbReference type="Proteomes" id="UP000288405"/>
    </source>
</evidence>
<name>A0A432WR77_9GAMM</name>
<comment type="caution">
    <text evidence="2">The sequence shown here is derived from an EMBL/GenBank/DDBJ whole genome shotgun (WGS) entry which is preliminary data.</text>
</comment>
<gene>
    <name evidence="2" type="ORF">CWE11_00355</name>
</gene>
<accession>A0A432WR77</accession>
<feature type="region of interest" description="Disordered" evidence="1">
    <location>
        <begin position="145"/>
        <end position="193"/>
    </location>
</feature>
<dbReference type="RefSeq" id="WP_126775618.1">
    <property type="nucleotide sequence ID" value="NZ_PIPM01000001.1"/>
</dbReference>
<dbReference type="AlphaFoldDB" id="A0A432WR77"/>
<evidence type="ECO:0000313" key="2">
    <source>
        <dbReference type="EMBL" id="RUO36306.1"/>
    </source>
</evidence>
<proteinExistence type="predicted"/>
<dbReference type="Proteomes" id="UP000288405">
    <property type="component" value="Unassembled WGS sequence"/>
</dbReference>
<reference evidence="2 3" key="1">
    <citation type="journal article" date="2011" name="Front. Microbiol.">
        <title>Genomic signatures of strain selection and enhancement in Bacillus atrophaeus var. globigii, a historical biowarfare simulant.</title>
        <authorList>
            <person name="Gibbons H.S."/>
            <person name="Broomall S.M."/>
            <person name="McNew L.A."/>
            <person name="Daligault H."/>
            <person name="Chapman C."/>
            <person name="Bruce D."/>
            <person name="Karavis M."/>
            <person name="Krepps M."/>
            <person name="McGregor P.A."/>
            <person name="Hong C."/>
            <person name="Park K.H."/>
            <person name="Akmal A."/>
            <person name="Feldman A."/>
            <person name="Lin J.S."/>
            <person name="Chang W.E."/>
            <person name="Higgs B.W."/>
            <person name="Demirev P."/>
            <person name="Lindquist J."/>
            <person name="Liem A."/>
            <person name="Fochler E."/>
            <person name="Read T.D."/>
            <person name="Tapia R."/>
            <person name="Johnson S."/>
            <person name="Bishop-Lilly K.A."/>
            <person name="Detter C."/>
            <person name="Han C."/>
            <person name="Sozhamannan S."/>
            <person name="Rosenzweig C.N."/>
            <person name="Skowronski E.W."/>
        </authorList>
    </citation>
    <scope>NUCLEOTIDE SEQUENCE [LARGE SCALE GENOMIC DNA]</scope>
    <source>
        <strain evidence="2 3">GYP-17</strain>
    </source>
</reference>
<evidence type="ECO:0008006" key="4">
    <source>
        <dbReference type="Google" id="ProtNLM"/>
    </source>
</evidence>
<sequence length="193" mass="21852">MINLLELVVLLSLLLLGYLFWQWRMQEEFARQHAEALCKRYKLQFLDIARHSGRPRFRPRTGWEATFVFGFSSDSQSRYEATVILMNRHMLDYTLPTYRQSTEPSAEDVSPEATGAKSTQRASEPPRHQFRITYGTLPAVAPWQAASKGLGHQEETTSTDDEIVDAVFKNESPDATPAPFTIDSHTSNSDGLG</sequence>